<name>A0ABT9MF68_9DEIO</name>
<accession>A0ABT9MF68</accession>
<dbReference type="RefSeq" id="WP_307466695.1">
    <property type="nucleotide sequence ID" value="NZ_JAURUR010000009.1"/>
</dbReference>
<dbReference type="EMBL" id="JAURUR010000009">
    <property type="protein sequence ID" value="MDP9765129.1"/>
    <property type="molecule type" value="Genomic_DNA"/>
</dbReference>
<gene>
    <name evidence="1" type="ORF">QO006_002577</name>
</gene>
<reference evidence="1 2" key="1">
    <citation type="submission" date="2023-07" db="EMBL/GenBank/DDBJ databases">
        <title>Genomic Encyclopedia of Type Strains, Phase IV (KMG-IV): sequencing the most valuable type-strain genomes for metagenomic binning, comparative biology and taxonomic classification.</title>
        <authorList>
            <person name="Goeker M."/>
        </authorList>
    </citation>
    <scope>NUCLEOTIDE SEQUENCE [LARGE SCALE GENOMIC DNA]</scope>
    <source>
        <strain evidence="1 2">NIO-1023</strain>
    </source>
</reference>
<protein>
    <submittedName>
        <fullName evidence="1">Uncharacterized protein</fullName>
    </submittedName>
</protein>
<evidence type="ECO:0000313" key="1">
    <source>
        <dbReference type="EMBL" id="MDP9765129.1"/>
    </source>
</evidence>
<keyword evidence="2" id="KW-1185">Reference proteome</keyword>
<proteinExistence type="predicted"/>
<organism evidence="1 2">
    <name type="scientific">Deinococcus enclensis</name>
    <dbReference type="NCBI Taxonomy" id="1049582"/>
    <lineage>
        <taxon>Bacteria</taxon>
        <taxon>Thermotogati</taxon>
        <taxon>Deinococcota</taxon>
        <taxon>Deinococci</taxon>
        <taxon>Deinococcales</taxon>
        <taxon>Deinococcaceae</taxon>
        <taxon>Deinococcus</taxon>
    </lineage>
</organism>
<evidence type="ECO:0000313" key="2">
    <source>
        <dbReference type="Proteomes" id="UP001232163"/>
    </source>
</evidence>
<comment type="caution">
    <text evidence="1">The sequence shown here is derived from an EMBL/GenBank/DDBJ whole genome shotgun (WGS) entry which is preliminary data.</text>
</comment>
<dbReference type="Proteomes" id="UP001232163">
    <property type="component" value="Unassembled WGS sequence"/>
</dbReference>
<sequence length="154" mass="16472">MRPVLTAFLACGLLAQGSALPVTEKRVRLGYFAPLVSSTYMGATTPLEIVYDVRPTGGRSMPLLLTLTLHPEGSGPVIQRTASLPATGWGGWKGEVPIGRLEIRATGRGCVSTQTVTITRSRKIVRATYVFNGLHTIHSELFVAGKRVSYGTCG</sequence>